<protein>
    <submittedName>
        <fullName evidence="1">Uncharacterized protein</fullName>
    </submittedName>
</protein>
<sequence length="125" mass="14748">MSFPPHLLFYQLYNNISINPLYVLTREHDWEKNDTVNDSFKNLRDSVNDGSTAAFMWEWRVLSSPSSPAIYLDNTSFKSNLLFFLYYPPFDKEVQLGQQLMFILHKKTFLHQKKADPFLILITPP</sequence>
<dbReference type="AlphaFoldDB" id="A0A0L6VP70"/>
<dbReference type="EMBL" id="LAVV01002887">
    <property type="protein sequence ID" value="KNZ62528.1"/>
    <property type="molecule type" value="Genomic_DNA"/>
</dbReference>
<comment type="caution">
    <text evidence="1">The sequence shown here is derived from an EMBL/GenBank/DDBJ whole genome shotgun (WGS) entry which is preliminary data.</text>
</comment>
<dbReference type="Proteomes" id="UP000037035">
    <property type="component" value="Unassembled WGS sequence"/>
</dbReference>
<keyword evidence="2" id="KW-1185">Reference proteome</keyword>
<accession>A0A0L6VP70</accession>
<gene>
    <name evidence="1" type="ORF">VP01_1259g1</name>
</gene>
<reference evidence="1 2" key="1">
    <citation type="submission" date="2015-08" db="EMBL/GenBank/DDBJ databases">
        <title>Next Generation Sequencing and Analysis of the Genome of Puccinia sorghi L Schw, the Causal Agent of Maize Common Rust.</title>
        <authorList>
            <person name="Rochi L."/>
            <person name="Burguener G."/>
            <person name="Darino M."/>
            <person name="Turjanski A."/>
            <person name="Kreff E."/>
            <person name="Dieguez M.J."/>
            <person name="Sacco F."/>
        </authorList>
    </citation>
    <scope>NUCLEOTIDE SEQUENCE [LARGE SCALE GENOMIC DNA]</scope>
    <source>
        <strain evidence="1 2">RO10H11247</strain>
    </source>
</reference>
<proteinExistence type="predicted"/>
<evidence type="ECO:0000313" key="2">
    <source>
        <dbReference type="Proteomes" id="UP000037035"/>
    </source>
</evidence>
<dbReference type="OrthoDB" id="1363at2759"/>
<evidence type="ECO:0000313" key="1">
    <source>
        <dbReference type="EMBL" id="KNZ62528.1"/>
    </source>
</evidence>
<dbReference type="VEuPathDB" id="FungiDB:VP01_1259g1"/>
<organism evidence="1 2">
    <name type="scientific">Puccinia sorghi</name>
    <dbReference type="NCBI Taxonomy" id="27349"/>
    <lineage>
        <taxon>Eukaryota</taxon>
        <taxon>Fungi</taxon>
        <taxon>Dikarya</taxon>
        <taxon>Basidiomycota</taxon>
        <taxon>Pucciniomycotina</taxon>
        <taxon>Pucciniomycetes</taxon>
        <taxon>Pucciniales</taxon>
        <taxon>Pucciniaceae</taxon>
        <taxon>Puccinia</taxon>
    </lineage>
</organism>
<name>A0A0L6VP70_9BASI</name>